<protein>
    <submittedName>
        <fullName evidence="2">Uncharacterized protein</fullName>
    </submittedName>
</protein>
<keyword evidence="3" id="KW-1185">Reference proteome</keyword>
<organism evidence="2 3">
    <name type="scientific">Diploscapter pachys</name>
    <dbReference type="NCBI Taxonomy" id="2018661"/>
    <lineage>
        <taxon>Eukaryota</taxon>
        <taxon>Metazoa</taxon>
        <taxon>Ecdysozoa</taxon>
        <taxon>Nematoda</taxon>
        <taxon>Chromadorea</taxon>
        <taxon>Rhabditida</taxon>
        <taxon>Rhabditina</taxon>
        <taxon>Rhabditomorpha</taxon>
        <taxon>Rhabditoidea</taxon>
        <taxon>Rhabditidae</taxon>
        <taxon>Diploscapter</taxon>
    </lineage>
</organism>
<proteinExistence type="predicted"/>
<evidence type="ECO:0000313" key="2">
    <source>
        <dbReference type="EMBL" id="PAV84535.1"/>
    </source>
</evidence>
<comment type="caution">
    <text evidence="2">The sequence shown here is derived from an EMBL/GenBank/DDBJ whole genome shotgun (WGS) entry which is preliminary data.</text>
</comment>
<gene>
    <name evidence="2" type="ORF">WR25_22044</name>
</gene>
<feature type="region of interest" description="Disordered" evidence="1">
    <location>
        <begin position="48"/>
        <end position="115"/>
    </location>
</feature>
<sequence>MEDAGIMQGMKEEWPGLWLCGLRFRCSFDAMQCGSIFSSFLTACRAKGAQAATQHKEPRSSRRRRKGRGESRVALGGRAEGWLINRCEEKEKRKGKRQKQADNTQNMKRKEMKWN</sequence>
<name>A0A2A2LEK1_9BILA</name>
<dbReference type="EMBL" id="LIAE01006839">
    <property type="protein sequence ID" value="PAV84535.1"/>
    <property type="molecule type" value="Genomic_DNA"/>
</dbReference>
<dbReference type="Proteomes" id="UP000218231">
    <property type="component" value="Unassembled WGS sequence"/>
</dbReference>
<evidence type="ECO:0000313" key="3">
    <source>
        <dbReference type="Proteomes" id="UP000218231"/>
    </source>
</evidence>
<reference evidence="2 3" key="1">
    <citation type="journal article" date="2017" name="Curr. Biol.">
        <title>Genome architecture and evolution of a unichromosomal asexual nematode.</title>
        <authorList>
            <person name="Fradin H."/>
            <person name="Zegar C."/>
            <person name="Gutwein M."/>
            <person name="Lucas J."/>
            <person name="Kovtun M."/>
            <person name="Corcoran D."/>
            <person name="Baugh L.R."/>
            <person name="Kiontke K."/>
            <person name="Gunsalus K."/>
            <person name="Fitch D.H."/>
            <person name="Piano F."/>
        </authorList>
    </citation>
    <scope>NUCLEOTIDE SEQUENCE [LARGE SCALE GENOMIC DNA]</scope>
    <source>
        <strain evidence="2">PF1309</strain>
    </source>
</reference>
<accession>A0A2A2LEK1</accession>
<dbReference type="AlphaFoldDB" id="A0A2A2LEK1"/>
<evidence type="ECO:0000256" key="1">
    <source>
        <dbReference type="SAM" id="MobiDB-lite"/>
    </source>
</evidence>